<dbReference type="Gramene" id="TRITD3Av1G261160.1">
    <property type="protein sequence ID" value="TRITD3Av1G261160.1"/>
    <property type="gene ID" value="TRITD3Av1G261160"/>
</dbReference>
<keyword evidence="2" id="KW-1185">Reference proteome</keyword>
<protein>
    <submittedName>
        <fullName evidence="1">Uncharacterized protein</fullName>
    </submittedName>
</protein>
<gene>
    <name evidence="1" type="ORF">TRITD_3Av1G261160</name>
</gene>
<dbReference type="AlphaFoldDB" id="A0A9R0RYL4"/>
<evidence type="ECO:0000313" key="2">
    <source>
        <dbReference type="Proteomes" id="UP000324705"/>
    </source>
</evidence>
<accession>A0A9R0RYL4</accession>
<dbReference type="Proteomes" id="UP000324705">
    <property type="component" value="Chromosome 3A"/>
</dbReference>
<dbReference type="EMBL" id="LT934115">
    <property type="protein sequence ID" value="VAH68792.1"/>
    <property type="molecule type" value="Genomic_DNA"/>
</dbReference>
<sequence length="100" mass="11227">MKNLCSSYFVHMLLVSRRILTPFGITIFKHCRSQSLVYLHQILFFECLSCIILNSLPPTSSVTCVVPLSSVSSRKHNCKVENSCHLVSILVSSVDMLVIL</sequence>
<evidence type="ECO:0000313" key="1">
    <source>
        <dbReference type="EMBL" id="VAH68792.1"/>
    </source>
</evidence>
<proteinExistence type="predicted"/>
<reference evidence="1 2" key="1">
    <citation type="submission" date="2017-09" db="EMBL/GenBank/DDBJ databases">
        <authorList>
            <consortium name="International Durum Wheat Genome Sequencing Consortium (IDWGSC)"/>
            <person name="Milanesi L."/>
        </authorList>
    </citation>
    <scope>NUCLEOTIDE SEQUENCE [LARGE SCALE GENOMIC DNA]</scope>
    <source>
        <strain evidence="2">cv. Svevo</strain>
    </source>
</reference>
<organism evidence="1 2">
    <name type="scientific">Triticum turgidum subsp. durum</name>
    <name type="common">Durum wheat</name>
    <name type="synonym">Triticum durum</name>
    <dbReference type="NCBI Taxonomy" id="4567"/>
    <lineage>
        <taxon>Eukaryota</taxon>
        <taxon>Viridiplantae</taxon>
        <taxon>Streptophyta</taxon>
        <taxon>Embryophyta</taxon>
        <taxon>Tracheophyta</taxon>
        <taxon>Spermatophyta</taxon>
        <taxon>Magnoliopsida</taxon>
        <taxon>Liliopsida</taxon>
        <taxon>Poales</taxon>
        <taxon>Poaceae</taxon>
        <taxon>BOP clade</taxon>
        <taxon>Pooideae</taxon>
        <taxon>Triticodae</taxon>
        <taxon>Triticeae</taxon>
        <taxon>Triticinae</taxon>
        <taxon>Triticum</taxon>
    </lineage>
</organism>
<name>A0A9R0RYL4_TRITD</name>